<evidence type="ECO:0000313" key="1">
    <source>
        <dbReference type="EMBL" id="SVC00976.1"/>
    </source>
</evidence>
<feature type="non-terminal residue" evidence="1">
    <location>
        <position position="1"/>
    </location>
</feature>
<dbReference type="EMBL" id="UINC01068383">
    <property type="protein sequence ID" value="SVC00976.1"/>
    <property type="molecule type" value="Genomic_DNA"/>
</dbReference>
<proteinExistence type="predicted"/>
<sequence>INILASDNCNPELCHKYFGCSIVEKKFGLTSIDTMCVIDNGKQVIVNTNDCPFSLAETSASVIKKKYKNIDVLLVGYSSASAYPQCFTISESDKIEAKNKIIQDFWSFAESYVNLLKPKIFLPFAGRYTLAGKKSVLNSQRAISELEDAYEYFTEHSKINQKEHQCVILNSKSWFNLDTNQISEAYTPINKNEKQNYIKNTLSKRKYDFEDDKEPEINQILDLIPSCYSRYEKRRNELGFSSEMVIIIGLTREKFLLISANGNGYQFIKKNELDQFKKYVRISLDNRLLMRILSGPKNAHWNNAEIGSHLTFERNPNYYERGLYYCFSSFHA</sequence>
<gene>
    <name evidence="1" type="ORF">METZ01_LOCUS253830</name>
</gene>
<dbReference type="AlphaFoldDB" id="A0A382IMY5"/>
<organism evidence="1">
    <name type="scientific">marine metagenome</name>
    <dbReference type="NCBI Taxonomy" id="408172"/>
    <lineage>
        <taxon>unclassified sequences</taxon>
        <taxon>metagenomes</taxon>
        <taxon>ecological metagenomes</taxon>
    </lineage>
</organism>
<name>A0A382IMY5_9ZZZZ</name>
<accession>A0A382IMY5</accession>
<reference evidence="1" key="1">
    <citation type="submission" date="2018-05" db="EMBL/GenBank/DDBJ databases">
        <authorList>
            <person name="Lanie J.A."/>
            <person name="Ng W.-L."/>
            <person name="Kazmierczak K.M."/>
            <person name="Andrzejewski T.M."/>
            <person name="Davidsen T.M."/>
            <person name="Wayne K.J."/>
            <person name="Tettelin H."/>
            <person name="Glass J.I."/>
            <person name="Rusch D."/>
            <person name="Podicherti R."/>
            <person name="Tsui H.-C.T."/>
            <person name="Winkler M.E."/>
        </authorList>
    </citation>
    <scope>NUCLEOTIDE SEQUENCE</scope>
</reference>
<protein>
    <submittedName>
        <fullName evidence="1">Uncharacterized protein</fullName>
    </submittedName>
</protein>